<dbReference type="PANTHER" id="PTHR12483:SF27">
    <property type="entry name" value="COPPER TRANSPORT PROTEIN CTR1"/>
    <property type="match status" value="1"/>
</dbReference>
<keyword evidence="5" id="KW-0406">Ion transport</keyword>
<dbReference type="Proteomes" id="UP000019335">
    <property type="component" value="Chromosome 2"/>
</dbReference>
<feature type="transmembrane region" description="Helical" evidence="5">
    <location>
        <begin position="162"/>
        <end position="182"/>
    </location>
</feature>
<evidence type="ECO:0000256" key="4">
    <source>
        <dbReference type="ARBA" id="ARBA00023136"/>
    </source>
</evidence>
<feature type="transmembrane region" description="Helical" evidence="5">
    <location>
        <begin position="188"/>
        <end position="208"/>
    </location>
</feature>
<dbReference type="EMBL" id="AZIL01000143">
    <property type="protein sequence ID" value="EWM29496.1"/>
    <property type="molecule type" value="Genomic_DNA"/>
</dbReference>
<proteinExistence type="inferred from homology"/>
<keyword evidence="5" id="KW-0813">Transport</keyword>
<evidence type="ECO:0000256" key="6">
    <source>
        <dbReference type="SAM" id="MobiDB-lite"/>
    </source>
</evidence>
<dbReference type="GO" id="GO:0005375">
    <property type="term" value="F:copper ion transmembrane transporter activity"/>
    <property type="evidence" value="ECO:0007669"/>
    <property type="project" value="UniProtKB-UniRule"/>
</dbReference>
<evidence type="ECO:0000256" key="5">
    <source>
        <dbReference type="RuleBase" id="RU367022"/>
    </source>
</evidence>
<evidence type="ECO:0000313" key="8">
    <source>
        <dbReference type="Proteomes" id="UP000019335"/>
    </source>
</evidence>
<evidence type="ECO:0000256" key="1">
    <source>
        <dbReference type="ARBA" id="ARBA00004141"/>
    </source>
</evidence>
<dbReference type="OrthoDB" id="189577at2759"/>
<keyword evidence="5" id="KW-0186">Copper</keyword>
<protein>
    <recommendedName>
        <fullName evidence="5">Copper transport protein</fullName>
    </recommendedName>
</protein>
<organism evidence="7 8">
    <name type="scientific">Nannochloropsis gaditana</name>
    <dbReference type="NCBI Taxonomy" id="72520"/>
    <lineage>
        <taxon>Eukaryota</taxon>
        <taxon>Sar</taxon>
        <taxon>Stramenopiles</taxon>
        <taxon>Ochrophyta</taxon>
        <taxon>Eustigmatophyceae</taxon>
        <taxon>Eustigmatales</taxon>
        <taxon>Monodopsidaceae</taxon>
        <taxon>Nannochloropsis</taxon>
    </lineage>
</organism>
<evidence type="ECO:0000313" key="7">
    <source>
        <dbReference type="EMBL" id="EWM29496.1"/>
    </source>
</evidence>
<keyword evidence="2 5" id="KW-0812">Transmembrane</keyword>
<accession>W7U9L9</accession>
<dbReference type="Pfam" id="PF04145">
    <property type="entry name" value="Ctr"/>
    <property type="match status" value="1"/>
</dbReference>
<comment type="similarity">
    <text evidence="5">Belongs to the copper transporter (Ctr) (TC 1.A.56) family. SLC31A subfamily.</text>
</comment>
<sequence length="265" mass="28904">MRISSHIFVAMRRYSPAYYLSHGQLFVLGSICRGKHGHQGRTAKMDMDMPGMDMDMPGMDMGGMGDSGGFCQGEGSVMNNGFVFMPQDGYCILYLFQGAVVNTAGKYAGALIGTFFLAFSVEALRHFRLWMRLRRATVVLAHGEKEGEVVTGPPLRAQVLPIFLEALLFGVHMFVAYLIMLLVMLYEWAIFISLLLGLAAGYFTFEMWEAYRVANKKQLPSAIGAIGGGCGCVDEVIHVAAESTIHPGHGGQRNGNGTQNSGDKV</sequence>
<gene>
    <name evidence="7" type="ORF">Naga_100287g8</name>
</gene>
<comment type="subcellular location">
    <subcellularLocation>
        <location evidence="1 5">Membrane</location>
        <topology evidence="1 5">Multi-pass membrane protein</topology>
    </subcellularLocation>
</comment>
<keyword evidence="3 5" id="KW-1133">Transmembrane helix</keyword>
<feature type="compositionally biased region" description="Polar residues" evidence="6">
    <location>
        <begin position="255"/>
        <end position="265"/>
    </location>
</feature>
<reference evidence="7 8" key="1">
    <citation type="journal article" date="2014" name="Mol. Plant">
        <title>Chromosome Scale Genome Assembly and Transcriptome Profiling of Nannochloropsis gaditana in Nitrogen Depletion.</title>
        <authorList>
            <person name="Corteggiani Carpinelli E."/>
            <person name="Telatin A."/>
            <person name="Vitulo N."/>
            <person name="Forcato C."/>
            <person name="D'Angelo M."/>
            <person name="Schiavon R."/>
            <person name="Vezzi A."/>
            <person name="Giacometti G.M."/>
            <person name="Morosinotto T."/>
            <person name="Valle G."/>
        </authorList>
    </citation>
    <scope>NUCLEOTIDE SEQUENCE [LARGE SCALE GENOMIC DNA]</scope>
    <source>
        <strain evidence="7 8">B-31</strain>
    </source>
</reference>
<evidence type="ECO:0000256" key="3">
    <source>
        <dbReference type="ARBA" id="ARBA00022989"/>
    </source>
</evidence>
<feature type="transmembrane region" description="Helical" evidence="5">
    <location>
        <begin position="104"/>
        <end position="124"/>
    </location>
</feature>
<keyword evidence="5" id="KW-0187">Copper transport</keyword>
<dbReference type="AlphaFoldDB" id="W7U9L9"/>
<feature type="region of interest" description="Disordered" evidence="6">
    <location>
        <begin position="245"/>
        <end position="265"/>
    </location>
</feature>
<evidence type="ECO:0000256" key="2">
    <source>
        <dbReference type="ARBA" id="ARBA00022692"/>
    </source>
</evidence>
<dbReference type="InterPro" id="IPR007274">
    <property type="entry name" value="Cop_transporter"/>
</dbReference>
<comment type="caution">
    <text evidence="7">The sequence shown here is derived from an EMBL/GenBank/DDBJ whole genome shotgun (WGS) entry which is preliminary data.</text>
</comment>
<keyword evidence="4 5" id="KW-0472">Membrane</keyword>
<name>W7U9L9_9STRA</name>
<keyword evidence="8" id="KW-1185">Reference proteome</keyword>
<dbReference type="GO" id="GO:0005886">
    <property type="term" value="C:plasma membrane"/>
    <property type="evidence" value="ECO:0007669"/>
    <property type="project" value="TreeGrafter"/>
</dbReference>
<dbReference type="PANTHER" id="PTHR12483">
    <property type="entry name" value="SOLUTE CARRIER FAMILY 31 COPPER TRANSPORTERS"/>
    <property type="match status" value="1"/>
</dbReference>